<evidence type="ECO:0000256" key="1">
    <source>
        <dbReference type="SAM" id="Phobius"/>
    </source>
</evidence>
<dbReference type="RefSeq" id="WP_213167430.1">
    <property type="nucleotide sequence ID" value="NZ_CP058559.1"/>
</dbReference>
<evidence type="ECO:0000313" key="4">
    <source>
        <dbReference type="Proteomes" id="UP000516160"/>
    </source>
</evidence>
<dbReference type="EMBL" id="CP058559">
    <property type="protein sequence ID" value="QNO13765.1"/>
    <property type="molecule type" value="Genomic_DNA"/>
</dbReference>
<keyword evidence="1" id="KW-1133">Transmembrane helix</keyword>
<dbReference type="InterPro" id="IPR003607">
    <property type="entry name" value="HD/PDEase_dom"/>
</dbReference>
<dbReference type="SUPFAM" id="SSF109604">
    <property type="entry name" value="HD-domain/PDEase-like"/>
    <property type="match status" value="1"/>
</dbReference>
<evidence type="ECO:0000313" key="3">
    <source>
        <dbReference type="EMBL" id="QNO13765.1"/>
    </source>
</evidence>
<dbReference type="SMART" id="SM00471">
    <property type="entry name" value="HDc"/>
    <property type="match status" value="1"/>
</dbReference>
<feature type="domain" description="HD-GYP" evidence="2">
    <location>
        <begin position="229"/>
        <end position="424"/>
    </location>
</feature>
<feature type="transmembrane region" description="Helical" evidence="1">
    <location>
        <begin position="109"/>
        <end position="133"/>
    </location>
</feature>
<dbReference type="Proteomes" id="UP000516160">
    <property type="component" value="Chromosome"/>
</dbReference>
<dbReference type="AlphaFoldDB" id="A0A7G9W503"/>
<feature type="transmembrane region" description="Helical" evidence="1">
    <location>
        <begin position="63"/>
        <end position="88"/>
    </location>
</feature>
<feature type="transmembrane region" description="Helical" evidence="1">
    <location>
        <begin position="6"/>
        <end position="23"/>
    </location>
</feature>
<keyword evidence="1" id="KW-0472">Membrane</keyword>
<protein>
    <submittedName>
        <fullName evidence="3">HD-GYP domain-containing protein</fullName>
    </submittedName>
</protein>
<dbReference type="Pfam" id="PF13487">
    <property type="entry name" value="HD_5"/>
    <property type="match status" value="1"/>
</dbReference>
<dbReference type="KEGG" id="acae:HYG86_02810"/>
<feature type="transmembrane region" description="Helical" evidence="1">
    <location>
        <begin position="188"/>
        <end position="213"/>
    </location>
</feature>
<proteinExistence type="predicted"/>
<reference evidence="3 4" key="1">
    <citation type="submission" date="2020-07" db="EMBL/GenBank/DDBJ databases">
        <title>Alkalicella. sp. LB2 genome.</title>
        <authorList>
            <person name="Postec A."/>
            <person name="Quemeneur M."/>
        </authorList>
    </citation>
    <scope>NUCLEOTIDE SEQUENCE [LARGE SCALE GENOMIC DNA]</scope>
    <source>
        <strain evidence="3 4">LB2</strain>
    </source>
</reference>
<dbReference type="Gene3D" id="1.10.3210.10">
    <property type="entry name" value="Hypothetical protein af1432"/>
    <property type="match status" value="1"/>
</dbReference>
<dbReference type="InterPro" id="IPR037522">
    <property type="entry name" value="HD_GYP_dom"/>
</dbReference>
<accession>A0A7G9W503</accession>
<feature type="transmembrane region" description="Helical" evidence="1">
    <location>
        <begin position="145"/>
        <end position="167"/>
    </location>
</feature>
<organism evidence="3 4">
    <name type="scientific">Alkalicella caledoniensis</name>
    <dbReference type="NCBI Taxonomy" id="2731377"/>
    <lineage>
        <taxon>Bacteria</taxon>
        <taxon>Bacillati</taxon>
        <taxon>Bacillota</taxon>
        <taxon>Clostridia</taxon>
        <taxon>Eubacteriales</taxon>
        <taxon>Proteinivoracaceae</taxon>
        <taxon>Alkalicella</taxon>
    </lineage>
</organism>
<keyword evidence="4" id="KW-1185">Reference proteome</keyword>
<name>A0A7G9W503_ALKCA</name>
<dbReference type="PANTHER" id="PTHR43155">
    <property type="entry name" value="CYCLIC DI-GMP PHOSPHODIESTERASE PA4108-RELATED"/>
    <property type="match status" value="1"/>
</dbReference>
<dbReference type="InterPro" id="IPR048430">
    <property type="entry name" value="MASE9"/>
</dbReference>
<dbReference type="Pfam" id="PF20972">
    <property type="entry name" value="MASE9"/>
    <property type="match status" value="1"/>
</dbReference>
<dbReference type="CDD" id="cd00077">
    <property type="entry name" value="HDc"/>
    <property type="match status" value="1"/>
</dbReference>
<dbReference type="PANTHER" id="PTHR43155:SF2">
    <property type="entry name" value="CYCLIC DI-GMP PHOSPHODIESTERASE PA4108"/>
    <property type="match status" value="1"/>
</dbReference>
<evidence type="ECO:0000259" key="2">
    <source>
        <dbReference type="PROSITE" id="PS51832"/>
    </source>
</evidence>
<feature type="transmembrane region" description="Helical" evidence="1">
    <location>
        <begin position="30"/>
        <end position="51"/>
    </location>
</feature>
<keyword evidence="1" id="KW-0812">Transmembrane</keyword>
<gene>
    <name evidence="3" type="ORF">HYG86_02810</name>
</gene>
<sequence>MKKNNMLLYIFSLTLLSIILFFFTLSKYGVASFTSLLLWCILIIITDSLVIELPNGVGVSVGLAITIAAIFTAGPFVGALTAACGVSFKIVKNNTGYSHIFNTPYYKTLFNASQLFISSSITGIVFTTLGGTVGDQNFIFSLPPILFSLLCYVVLNSSFIAALLFIMSGESFFKLWFKNLKGLLPNTAGVGTIGVIIALAYISYGVGAVLLFFGPLLLSRYSYKLYVELRQTYMETINALNKSMDAKDTYTSGHATRVQKYAMMLGQAAKLSSKQLDNLKTASVLHDIGKIGIDDSILNKPGKLTDQEFSTIHKHPIIGYDILRNVDFLKDIAVIIKYHHERYDGKGYPDQISGSEIPVESSIIAIADTFDAITSDRPYRKKLTKEFALKEIANNAGRQFEPTLAKTFVEIVTNYNEDEEARHVS</sequence>
<dbReference type="PROSITE" id="PS51832">
    <property type="entry name" value="HD_GYP"/>
    <property type="match status" value="1"/>
</dbReference>